<evidence type="ECO:0000313" key="2">
    <source>
        <dbReference type="EMBL" id="KAF4143802.1"/>
    </source>
</evidence>
<dbReference type="AlphaFoldDB" id="A0A833T675"/>
<keyword evidence="3" id="KW-1185">Reference proteome</keyword>
<dbReference type="Proteomes" id="UP000602510">
    <property type="component" value="Unassembled WGS sequence"/>
</dbReference>
<proteinExistence type="predicted"/>
<dbReference type="EMBL" id="WSZM01000075">
    <property type="protein sequence ID" value="KAF4044183.1"/>
    <property type="molecule type" value="Genomic_DNA"/>
</dbReference>
<accession>A0A833T675</accession>
<name>A0A833T675_PHYIN</name>
<protein>
    <submittedName>
        <fullName evidence="1">Uncharacterized protein</fullName>
    </submittedName>
</protein>
<comment type="caution">
    <text evidence="1">The sequence shown here is derived from an EMBL/GenBank/DDBJ whole genome shotgun (WGS) entry which is preliminary data.</text>
</comment>
<evidence type="ECO:0000313" key="1">
    <source>
        <dbReference type="EMBL" id="KAF4044183.1"/>
    </source>
</evidence>
<sequence length="63" mass="6899">MPASIIGNVFCQAGFTDRDESVRGECQGHQEDYDTGDVMRLLEESDLLGHDVGVIDSDDDVEP</sequence>
<dbReference type="EMBL" id="JAACNO010000949">
    <property type="protein sequence ID" value="KAF4143802.1"/>
    <property type="molecule type" value="Genomic_DNA"/>
</dbReference>
<dbReference type="Proteomes" id="UP000704712">
    <property type="component" value="Unassembled WGS sequence"/>
</dbReference>
<evidence type="ECO:0000313" key="3">
    <source>
        <dbReference type="Proteomes" id="UP000602510"/>
    </source>
</evidence>
<reference evidence="1" key="1">
    <citation type="submission" date="2020-04" db="EMBL/GenBank/DDBJ databases">
        <title>Hybrid Assembly of Korean Phytophthora infestans isolates.</title>
        <authorList>
            <person name="Prokchorchik M."/>
            <person name="Lee Y."/>
            <person name="Seo J."/>
            <person name="Cho J.-H."/>
            <person name="Park Y.-E."/>
            <person name="Jang D.-C."/>
            <person name="Im J.-S."/>
            <person name="Choi J.-G."/>
            <person name="Park H.-J."/>
            <person name="Lee G.-B."/>
            <person name="Lee Y.-G."/>
            <person name="Hong S.-Y."/>
            <person name="Cho K."/>
            <person name="Sohn K.H."/>
        </authorList>
    </citation>
    <scope>NUCLEOTIDE SEQUENCE</scope>
    <source>
        <strain evidence="1">KR_1_A1</strain>
        <strain evidence="2">KR_2_A2</strain>
    </source>
</reference>
<organism evidence="1 3">
    <name type="scientific">Phytophthora infestans</name>
    <name type="common">Potato late blight agent</name>
    <name type="synonym">Botrytis infestans</name>
    <dbReference type="NCBI Taxonomy" id="4787"/>
    <lineage>
        <taxon>Eukaryota</taxon>
        <taxon>Sar</taxon>
        <taxon>Stramenopiles</taxon>
        <taxon>Oomycota</taxon>
        <taxon>Peronosporomycetes</taxon>
        <taxon>Peronosporales</taxon>
        <taxon>Peronosporaceae</taxon>
        <taxon>Phytophthora</taxon>
    </lineage>
</organism>
<gene>
    <name evidence="1" type="ORF">GN244_ATG03462</name>
    <name evidence="2" type="ORF">GN958_ATG07011</name>
</gene>